<accession>A0A6A5V9S1</accession>
<feature type="chain" id="PRO_5025450145" description="Phosphatidate phosphatase APP1 catalytic domain-containing protein" evidence="3">
    <location>
        <begin position="23"/>
        <end position="755"/>
    </location>
</feature>
<proteinExistence type="predicted"/>
<sequence length="755" mass="82788">MYAKTPQQALLLGAALRVAAVAIPDPTVAPAPVEARAPITTPAPVYFEGDRSYVLDKRDIIGDIKSGVGNIASSWGSVLGTDLPSYFTEGIPNWFQDLPTGTQVLSSLGIGDDDLAAAPTEVLNVPPYANWTDQGWNVRFHGNVYKTPNISREKLDDLANVFLIGTDIDQLNSTEQDQARNLTQSIFIVQQGDQNVTMHLQPAGSQGGDGEPGGSNAITPPGGSQNVRLPYETTDLGDFDVFVPIRNISGGGLLAGNETNNVQRLNVYTNGTLTGNATAYLVPPEGITFISDIDDILRVTKIYQPKEGLLNSFARPFTQWMNMPEIYANWSRTLPNNTHFHYLTTTPEQATRNYMDFIYKTYPGGSFDTRPLNFSDVSATLSIRKYLLDKVFETFPQRKFVLVADTSNSDVMKAYPQLAHDHPNQVQCIFLRNTSSTDSDDWFPYDTSGFEGLNNRSYMFFNVPDDLRGLDIANGQCLNETIRQNVTFSRQDEVLGIHGAALSIFVFLPRSSSYKVTFHKIRVMWNAVKGWAVDLTLCEREEVERFIRLSSVGGWSGVEEAGIGTGTGTGTLLAARGGLGTTLAGPRSPFTEHALEELYARPGKGRAWYGWVHWLRRVTASHSPSPSSSYPYSPDTRSQDGGEGTEFEEEGEEQASRDVTTIQFVHAWAPTKTLAVLAVMLGLALAAAVLYIFLVKSAWQGQRERAEKVVPGVLIGIFVLGVEGVVFAACGYAVLDEAVTNEREYLTKLLTSPPT</sequence>
<keyword evidence="6" id="KW-1185">Reference proteome</keyword>
<feature type="compositionally biased region" description="Acidic residues" evidence="1">
    <location>
        <begin position="643"/>
        <end position="653"/>
    </location>
</feature>
<dbReference type="InterPro" id="IPR052935">
    <property type="entry name" value="Mg2+_PAP"/>
</dbReference>
<dbReference type="OrthoDB" id="414243at2759"/>
<dbReference type="GO" id="GO:0008195">
    <property type="term" value="F:phosphatidate phosphatase activity"/>
    <property type="evidence" value="ECO:0007669"/>
    <property type="project" value="InterPro"/>
</dbReference>
<feature type="compositionally biased region" description="Polar residues" evidence="1">
    <location>
        <begin position="216"/>
        <end position="225"/>
    </location>
</feature>
<organism evidence="5 6">
    <name type="scientific">Bimuria novae-zelandiae CBS 107.79</name>
    <dbReference type="NCBI Taxonomy" id="1447943"/>
    <lineage>
        <taxon>Eukaryota</taxon>
        <taxon>Fungi</taxon>
        <taxon>Dikarya</taxon>
        <taxon>Ascomycota</taxon>
        <taxon>Pezizomycotina</taxon>
        <taxon>Dothideomycetes</taxon>
        <taxon>Pleosporomycetidae</taxon>
        <taxon>Pleosporales</taxon>
        <taxon>Massarineae</taxon>
        <taxon>Didymosphaeriaceae</taxon>
        <taxon>Bimuria</taxon>
    </lineage>
</organism>
<feature type="region of interest" description="Disordered" evidence="1">
    <location>
        <begin position="200"/>
        <end position="225"/>
    </location>
</feature>
<dbReference type="GO" id="GO:0030479">
    <property type="term" value="C:actin cortical patch"/>
    <property type="evidence" value="ECO:0007669"/>
    <property type="project" value="TreeGrafter"/>
</dbReference>
<evidence type="ECO:0000259" key="4">
    <source>
        <dbReference type="Pfam" id="PF09949"/>
    </source>
</evidence>
<evidence type="ECO:0000313" key="6">
    <source>
        <dbReference type="Proteomes" id="UP000800036"/>
    </source>
</evidence>
<keyword evidence="2" id="KW-0812">Transmembrane</keyword>
<feature type="transmembrane region" description="Helical" evidence="2">
    <location>
        <begin position="714"/>
        <end position="735"/>
    </location>
</feature>
<evidence type="ECO:0000256" key="1">
    <source>
        <dbReference type="SAM" id="MobiDB-lite"/>
    </source>
</evidence>
<keyword evidence="2" id="KW-0472">Membrane</keyword>
<feature type="signal peptide" evidence="3">
    <location>
        <begin position="1"/>
        <end position="22"/>
    </location>
</feature>
<dbReference type="InterPro" id="IPR019236">
    <property type="entry name" value="APP1_cat"/>
</dbReference>
<dbReference type="Pfam" id="PF09949">
    <property type="entry name" value="APP1_cat"/>
    <property type="match status" value="1"/>
</dbReference>
<name>A0A6A5V9S1_9PLEO</name>
<feature type="transmembrane region" description="Helical" evidence="2">
    <location>
        <begin position="674"/>
        <end position="694"/>
    </location>
</feature>
<evidence type="ECO:0000256" key="2">
    <source>
        <dbReference type="SAM" id="Phobius"/>
    </source>
</evidence>
<dbReference type="EMBL" id="ML976681">
    <property type="protein sequence ID" value="KAF1973420.1"/>
    <property type="molecule type" value="Genomic_DNA"/>
</dbReference>
<dbReference type="Proteomes" id="UP000800036">
    <property type="component" value="Unassembled WGS sequence"/>
</dbReference>
<keyword evidence="3" id="KW-0732">Signal</keyword>
<dbReference type="AlphaFoldDB" id="A0A6A5V9S1"/>
<gene>
    <name evidence="5" type="ORF">BU23DRAFT_599104</name>
</gene>
<feature type="compositionally biased region" description="Low complexity" evidence="1">
    <location>
        <begin position="623"/>
        <end position="634"/>
    </location>
</feature>
<protein>
    <recommendedName>
        <fullName evidence="4">Phosphatidate phosphatase APP1 catalytic domain-containing protein</fullName>
    </recommendedName>
</protein>
<evidence type="ECO:0000313" key="5">
    <source>
        <dbReference type="EMBL" id="KAF1973420.1"/>
    </source>
</evidence>
<reference evidence="5" key="1">
    <citation type="journal article" date="2020" name="Stud. Mycol.">
        <title>101 Dothideomycetes genomes: a test case for predicting lifestyles and emergence of pathogens.</title>
        <authorList>
            <person name="Haridas S."/>
            <person name="Albert R."/>
            <person name="Binder M."/>
            <person name="Bloem J."/>
            <person name="Labutti K."/>
            <person name="Salamov A."/>
            <person name="Andreopoulos B."/>
            <person name="Baker S."/>
            <person name="Barry K."/>
            <person name="Bills G."/>
            <person name="Bluhm B."/>
            <person name="Cannon C."/>
            <person name="Castanera R."/>
            <person name="Culley D."/>
            <person name="Daum C."/>
            <person name="Ezra D."/>
            <person name="Gonzalez J."/>
            <person name="Henrissat B."/>
            <person name="Kuo A."/>
            <person name="Liang C."/>
            <person name="Lipzen A."/>
            <person name="Lutzoni F."/>
            <person name="Magnuson J."/>
            <person name="Mondo S."/>
            <person name="Nolan M."/>
            <person name="Ohm R."/>
            <person name="Pangilinan J."/>
            <person name="Park H.-J."/>
            <person name="Ramirez L."/>
            <person name="Alfaro M."/>
            <person name="Sun H."/>
            <person name="Tritt A."/>
            <person name="Yoshinaga Y."/>
            <person name="Zwiers L.-H."/>
            <person name="Turgeon B."/>
            <person name="Goodwin S."/>
            <person name="Spatafora J."/>
            <person name="Crous P."/>
            <person name="Grigoriev I."/>
        </authorList>
    </citation>
    <scope>NUCLEOTIDE SEQUENCE</scope>
    <source>
        <strain evidence="5">CBS 107.79</strain>
    </source>
</reference>
<feature type="domain" description="Phosphatidate phosphatase APP1 catalytic" evidence="4">
    <location>
        <begin position="287"/>
        <end position="433"/>
    </location>
</feature>
<feature type="region of interest" description="Disordered" evidence="1">
    <location>
        <begin position="621"/>
        <end position="656"/>
    </location>
</feature>
<dbReference type="PANTHER" id="PTHR28208:SF2">
    <property type="entry name" value="PHOSPHATIDATE PHOSPHATASE APP1 CATALYTIC DOMAIN-CONTAINING PROTEIN"/>
    <property type="match status" value="1"/>
</dbReference>
<keyword evidence="2" id="KW-1133">Transmembrane helix</keyword>
<evidence type="ECO:0000256" key="3">
    <source>
        <dbReference type="SAM" id="SignalP"/>
    </source>
</evidence>
<dbReference type="PANTHER" id="PTHR28208">
    <property type="entry name" value="PHOSPHATIDATE PHOSPHATASE APP1"/>
    <property type="match status" value="1"/>
</dbReference>